<reference evidence="2 3" key="1">
    <citation type="submission" date="2021-03" db="EMBL/GenBank/DDBJ databases">
        <title>Sequencing the genomes of 1000 actinobacteria strains.</title>
        <authorList>
            <person name="Klenk H.-P."/>
        </authorList>
    </citation>
    <scope>NUCLEOTIDE SEQUENCE [LARGE SCALE GENOMIC DNA]</scope>
    <source>
        <strain evidence="2 3">DSM 45256</strain>
    </source>
</reference>
<evidence type="ECO:0000313" key="3">
    <source>
        <dbReference type="Proteomes" id="UP001519295"/>
    </source>
</evidence>
<keyword evidence="3" id="KW-1185">Reference proteome</keyword>
<feature type="region of interest" description="Disordered" evidence="1">
    <location>
        <begin position="574"/>
        <end position="681"/>
    </location>
</feature>
<name>A0ABS4W6Y0_9PSEU</name>
<organism evidence="2 3">
    <name type="scientific">Pseudonocardia parietis</name>
    <dbReference type="NCBI Taxonomy" id="570936"/>
    <lineage>
        <taxon>Bacteria</taxon>
        <taxon>Bacillati</taxon>
        <taxon>Actinomycetota</taxon>
        <taxon>Actinomycetes</taxon>
        <taxon>Pseudonocardiales</taxon>
        <taxon>Pseudonocardiaceae</taxon>
        <taxon>Pseudonocardia</taxon>
    </lineage>
</organism>
<gene>
    <name evidence="2" type="ORF">JOF36_007152</name>
</gene>
<dbReference type="EMBL" id="JAGINU010000002">
    <property type="protein sequence ID" value="MBP2371379.1"/>
    <property type="molecule type" value="Genomic_DNA"/>
</dbReference>
<comment type="caution">
    <text evidence="2">The sequence shown here is derived from an EMBL/GenBank/DDBJ whole genome shotgun (WGS) entry which is preliminary data.</text>
</comment>
<dbReference type="RefSeq" id="WP_210036566.1">
    <property type="nucleotide sequence ID" value="NZ_JAGINU010000002.1"/>
</dbReference>
<sequence length="681" mass="74388">MTGPIDQDVPLLSPGRDQIQAWTQLMVATANALRHRRMELGQAAWSQQRAAARTAQQYANDLDPQVRAMAAADEAAFREASANGAEGFEHRTSDEPQFGWTVHTTAGPMPENSASGTRGAWGLWAHGSYAEKSLSVFVVAPDREFALRLRDEVTRGEQRTLKSLGELGTYGFMRAEHARTEVRENTPQLRERLAHSLHAAWPHDPELVAEALRPGGDNDDYSSIDRLAEQLRVLEDRGYSMADVLGRLDIGALRASYEQYGGGVAKHASQLVWQMAGRLHVVDADPVDPLVAREVDRALAQGVQDAGIESDPVYSSRNFGMLRAQLTDLRTEGHDLTALLTDLPVEKINEAHDPAAYLRAVVEKRARSSWSSEAPREPGRAAAEAETGIHRTGPDLGPAERMMRRYLSPQTAEAVLGCRAWPGLAKQVLAWKEQGAPIAEELAVMPEDRIRNADTPAGYLKTLLRRGVDFRESEARKAAEEAGQERDATHAARVRELTEVDEPGRSAPVAEGVRDGVPASPFEVRELDPTNVVERTALEMSRGAGTAEDDAYIEQILASPDPGEIWSKFNRAAEARGRAADAEDQAVAHARTPDDPATRPREDLIGQDEASVDRRRADRDRAIAHAEESGAPTAAALRAEVAHRPPTTEPGAAARPETRPAPNPPQPAPSRQVTRAPRPHR</sequence>
<dbReference type="Proteomes" id="UP001519295">
    <property type="component" value="Unassembled WGS sequence"/>
</dbReference>
<feature type="compositionally biased region" description="Basic and acidic residues" evidence="1">
    <location>
        <begin position="591"/>
        <end position="604"/>
    </location>
</feature>
<evidence type="ECO:0000256" key="1">
    <source>
        <dbReference type="SAM" id="MobiDB-lite"/>
    </source>
</evidence>
<protein>
    <submittedName>
        <fullName evidence="2">Uncharacterized protein</fullName>
    </submittedName>
</protein>
<feature type="compositionally biased region" description="Pro residues" evidence="1">
    <location>
        <begin position="659"/>
        <end position="668"/>
    </location>
</feature>
<proteinExistence type="predicted"/>
<evidence type="ECO:0000313" key="2">
    <source>
        <dbReference type="EMBL" id="MBP2371379.1"/>
    </source>
</evidence>
<accession>A0ABS4W6Y0</accession>
<feature type="compositionally biased region" description="Basic and acidic residues" evidence="1">
    <location>
        <begin position="611"/>
        <end position="628"/>
    </location>
</feature>
<feature type="region of interest" description="Disordered" evidence="1">
    <location>
        <begin position="368"/>
        <end position="397"/>
    </location>
</feature>